<keyword evidence="3" id="KW-0963">Cytoplasm</keyword>
<dbReference type="Gene3D" id="1.20.140.50">
    <property type="entry name" value="alix/aip1 like domains"/>
    <property type="match status" value="1"/>
</dbReference>
<reference evidence="8" key="1">
    <citation type="submission" date="2023-01" db="EMBL/GenBank/DDBJ databases">
        <title>The chitinases involved in constricting ring structure development in the nematode-trapping fungus Drechslerella dactyloides.</title>
        <authorList>
            <person name="Wang R."/>
            <person name="Zhang L."/>
            <person name="Tang P."/>
            <person name="Li S."/>
            <person name="Liang L."/>
        </authorList>
    </citation>
    <scope>NUCLEOTIDE SEQUENCE</scope>
    <source>
        <strain evidence="8">YMF1.00031</strain>
    </source>
</reference>
<dbReference type="SMART" id="SM01041">
    <property type="entry name" value="BRO1"/>
    <property type="match status" value="1"/>
</dbReference>
<dbReference type="Pfam" id="PF13949">
    <property type="entry name" value="ALIX_LYPXL_bnd"/>
    <property type="match status" value="1"/>
</dbReference>
<keyword evidence="4" id="KW-0967">Endosome</keyword>
<accession>A0AAD6NL77</accession>
<feature type="region of interest" description="Disordered" evidence="6">
    <location>
        <begin position="1036"/>
        <end position="1200"/>
    </location>
</feature>
<evidence type="ECO:0000313" key="9">
    <source>
        <dbReference type="Proteomes" id="UP001221413"/>
    </source>
</evidence>
<dbReference type="GO" id="GO:0005768">
    <property type="term" value="C:endosome"/>
    <property type="evidence" value="ECO:0007669"/>
    <property type="project" value="UniProtKB-SubCell"/>
</dbReference>
<dbReference type="Gene3D" id="1.20.120.560">
    <property type="entry name" value="alix/aip1 in complex with the ypdl late domain"/>
    <property type="match status" value="1"/>
</dbReference>
<feature type="compositionally biased region" description="Pro residues" evidence="6">
    <location>
        <begin position="1167"/>
        <end position="1184"/>
    </location>
</feature>
<dbReference type="PANTHER" id="PTHR23030">
    <property type="entry name" value="PCD6 INTERACTING PROTEIN-RELATED"/>
    <property type="match status" value="1"/>
</dbReference>
<comment type="subcellular location">
    <subcellularLocation>
        <location evidence="2">Cytoplasm</location>
    </subcellularLocation>
    <subcellularLocation>
        <location evidence="1">Endosome</location>
    </subcellularLocation>
</comment>
<evidence type="ECO:0000259" key="7">
    <source>
        <dbReference type="PROSITE" id="PS51180"/>
    </source>
</evidence>
<gene>
    <name evidence="8" type="ORF">Dda_3149</name>
</gene>
<dbReference type="EMBL" id="JAQGDS010000003">
    <property type="protein sequence ID" value="KAJ6262342.1"/>
    <property type="molecule type" value="Genomic_DNA"/>
</dbReference>
<dbReference type="AlphaFoldDB" id="A0AAD6NL77"/>
<comment type="caution">
    <text evidence="8">The sequence shown here is derived from an EMBL/GenBank/DDBJ whole genome shotgun (WGS) entry which is preliminary data.</text>
</comment>
<evidence type="ECO:0000256" key="2">
    <source>
        <dbReference type="ARBA" id="ARBA00004496"/>
    </source>
</evidence>
<evidence type="ECO:0000256" key="4">
    <source>
        <dbReference type="ARBA" id="ARBA00022753"/>
    </source>
</evidence>
<dbReference type="Pfam" id="PF03097">
    <property type="entry name" value="BRO1"/>
    <property type="match status" value="1"/>
</dbReference>
<feature type="compositionally biased region" description="Low complexity" evidence="6">
    <location>
        <begin position="1152"/>
        <end position="1166"/>
    </location>
</feature>
<evidence type="ECO:0000256" key="6">
    <source>
        <dbReference type="SAM" id="MobiDB-lite"/>
    </source>
</evidence>
<protein>
    <recommendedName>
        <fullName evidence="5">BRO domain-containing protein 1</fullName>
    </recommendedName>
</protein>
<dbReference type="PROSITE" id="PS51180">
    <property type="entry name" value="BRO1"/>
    <property type="match status" value="1"/>
</dbReference>
<dbReference type="PANTHER" id="PTHR23030:SF30">
    <property type="entry name" value="TYROSINE-PROTEIN PHOSPHATASE NON-RECEPTOR TYPE 23"/>
    <property type="match status" value="1"/>
</dbReference>
<dbReference type="InterPro" id="IPR004328">
    <property type="entry name" value="BRO1_dom"/>
</dbReference>
<dbReference type="GO" id="GO:0043328">
    <property type="term" value="P:protein transport to vacuole involved in ubiquitin-dependent protein catabolic process via the multivesicular body sorting pathway"/>
    <property type="evidence" value="ECO:0007669"/>
    <property type="project" value="TreeGrafter"/>
</dbReference>
<dbReference type="InterPro" id="IPR038499">
    <property type="entry name" value="BRO1_sf"/>
</dbReference>
<feature type="compositionally biased region" description="Low complexity" evidence="6">
    <location>
        <begin position="1095"/>
        <end position="1112"/>
    </location>
</feature>
<evidence type="ECO:0000256" key="5">
    <source>
        <dbReference type="ARBA" id="ARBA00041284"/>
    </source>
</evidence>
<proteinExistence type="predicted"/>
<keyword evidence="9" id="KW-1185">Reference proteome</keyword>
<organism evidence="8 9">
    <name type="scientific">Drechslerella dactyloides</name>
    <name type="common">Nematode-trapping fungus</name>
    <name type="synonym">Arthrobotrys dactyloides</name>
    <dbReference type="NCBI Taxonomy" id="74499"/>
    <lineage>
        <taxon>Eukaryota</taxon>
        <taxon>Fungi</taxon>
        <taxon>Dikarya</taxon>
        <taxon>Ascomycota</taxon>
        <taxon>Pezizomycotina</taxon>
        <taxon>Orbiliomycetes</taxon>
        <taxon>Orbiliales</taxon>
        <taxon>Orbiliaceae</taxon>
        <taxon>Drechslerella</taxon>
    </lineage>
</organism>
<evidence type="ECO:0000256" key="3">
    <source>
        <dbReference type="ARBA" id="ARBA00022490"/>
    </source>
</evidence>
<sequence>MQEALRSIEATIEYQLLRFLHAAGSKHRFRVFHNPRFPALVRERDPKKRPPAGVGVKKRAACLVGSAPHYYTAAPAAGTTQLSETSSCDRGVRSIYTGIAGVIVFGSNRVQMASFHQPPVHPRELSSGLALPSLYARDRRCPLDHICKLHRRFSDTVASWAVNSHSKTESPRVTLPLGAAVLLCCCADVRRRPRPAHLLRSLSTPQTTPPFHHHPRNPPATAMAELHQAPMISCPLKTTQEIDWIVPLKNYIRVTYGDPEKYNEECATLNRLRQDMRGAGKDSAAGRDLLYRYYGQLELLDLRFPVDENHIKISFTWYVLQRLGAYRCTSHTATGCTPEKVSDNRYDAFTHKQISQYSLAYEKASIIFNISAVLSCHAANQNRSEDAGLKTAYHSFQASAGMFTYINENFLHAPSTDLSRDTVKTLINIMLAQAQEVFLEKQIGDGKKPGMLAKLAAQAGFLYSQSAEGCQENIAKEIFGKPWLILVQAKMNYLGSLAQFYQALHENSTNAFGTGLARMGVAERLARDAVKNATTFPSTVPANSNLIAETGPTLIDMVKRHLTMVQEKRAEFQKDNDYIYHQTIPSETSLAAIPKLPASKAIPVQELYAGQDIQRIIGPDIFSKIVPMSVTESASLYDEEKAKLIRAESEKCDVANSELAAALDYLKLPGSLKMLKGGFEENLEVDPEFRAWADEIAHEPLLVNVFDELKDEKLRVEEVLMQCAKALDTEESICEKMRSKYLDDWVQQPSSVLTQTLREDIKNLSNAIDAASESDAALLNQYAQYADDIEDLRTAGEKDEADVLFQKALVKNGYRLDKRSTPAQEGSLLDVDESGDISVMAQIERVEDLLKKLNLIKRERMQVLKDLKEKVHNDDINHVLILNKKAMGNIEGQLFASELEKFRPHQNRLLQATHKQQSLMKDLTAAYGELLQDKRVRAEQSRYEKLAKNKAAVMSAFKKVYRAFLDIQSGLEKAKSFYSEMRETVDSLDKNVDVFVNNRRQEGAALLAKIEKERGANANAERGQQRIRELMEKMSVGDPQQVPKHPTPPISIGQNPVASPPQTPRYTGFSPIGQQLPPQQPQPQPAAMYGGAFSPPAQQGQYPPQQYQNGQYVRRGSSAQNYPPYGQYPPQQPYNPSAYVPPPPPGPPPINRQQSFPQQFAPAYPQQMPPQMPPQPQQPPPQGQRPPGQQDPWSGLQSWR</sequence>
<dbReference type="Gene3D" id="1.25.40.280">
    <property type="entry name" value="alix/aip1 like domains"/>
    <property type="match status" value="1"/>
</dbReference>
<feature type="domain" description="BRO1" evidence="7">
    <location>
        <begin position="230"/>
        <end position="659"/>
    </location>
</feature>
<dbReference type="Proteomes" id="UP001221413">
    <property type="component" value="Unassembled WGS sequence"/>
</dbReference>
<name>A0AAD6NL77_DREDA</name>
<evidence type="ECO:0000256" key="1">
    <source>
        <dbReference type="ARBA" id="ARBA00004177"/>
    </source>
</evidence>
<feature type="compositionally biased region" description="Pro residues" evidence="6">
    <location>
        <begin position="1126"/>
        <end position="1150"/>
    </location>
</feature>
<dbReference type="CDD" id="cd09237">
    <property type="entry name" value="V_ScBro1_like"/>
    <property type="match status" value="1"/>
</dbReference>
<dbReference type="InterPro" id="IPR025304">
    <property type="entry name" value="ALIX_V_dom"/>
</dbReference>
<dbReference type="CDD" id="cd09242">
    <property type="entry name" value="BRO1_ScBro1_like"/>
    <property type="match status" value="1"/>
</dbReference>
<evidence type="ECO:0000313" key="8">
    <source>
        <dbReference type="EMBL" id="KAJ6262342.1"/>
    </source>
</evidence>